<accession>A0A919S1Z8</accession>
<evidence type="ECO:0000313" key="5">
    <source>
        <dbReference type="EMBL" id="GIM62855.1"/>
    </source>
</evidence>
<dbReference type="AlphaFoldDB" id="A0A919S1Z8"/>
<dbReference type="PANTHER" id="PTHR24171">
    <property type="entry name" value="ANKYRIN REPEAT DOMAIN-CONTAINING PROTEIN 39-RELATED"/>
    <property type="match status" value="1"/>
</dbReference>
<reference evidence="5" key="1">
    <citation type="submission" date="2021-03" db="EMBL/GenBank/DDBJ databases">
        <title>Whole genome shotgun sequence of Actinoplanes auranticolor NBRC 12245.</title>
        <authorList>
            <person name="Komaki H."/>
            <person name="Tamura T."/>
        </authorList>
    </citation>
    <scope>NUCLEOTIDE SEQUENCE</scope>
    <source>
        <strain evidence="5">NBRC 12245</strain>
    </source>
</reference>
<keyword evidence="1" id="KW-0677">Repeat</keyword>
<dbReference type="SUPFAM" id="SSF48403">
    <property type="entry name" value="Ankyrin repeat"/>
    <property type="match status" value="1"/>
</dbReference>
<dbReference type="Gene3D" id="1.25.40.20">
    <property type="entry name" value="Ankyrin repeat-containing domain"/>
    <property type="match status" value="2"/>
</dbReference>
<dbReference type="Proteomes" id="UP000681340">
    <property type="component" value="Unassembled WGS sequence"/>
</dbReference>
<dbReference type="EMBL" id="BOQL01000001">
    <property type="protein sequence ID" value="GIM62855.1"/>
    <property type="molecule type" value="Genomic_DNA"/>
</dbReference>
<dbReference type="Pfam" id="PF12796">
    <property type="entry name" value="Ank_2"/>
    <property type="match status" value="1"/>
</dbReference>
<feature type="transmembrane region" description="Helical" evidence="4">
    <location>
        <begin position="20"/>
        <end position="46"/>
    </location>
</feature>
<evidence type="ECO:0000256" key="2">
    <source>
        <dbReference type="ARBA" id="ARBA00023043"/>
    </source>
</evidence>
<keyword evidence="4" id="KW-0812">Transmembrane</keyword>
<dbReference type="PROSITE" id="PS50297">
    <property type="entry name" value="ANK_REP_REGION"/>
    <property type="match status" value="1"/>
</dbReference>
<proteinExistence type="predicted"/>
<dbReference type="PROSITE" id="PS50088">
    <property type="entry name" value="ANK_REPEAT"/>
    <property type="match status" value="1"/>
</dbReference>
<evidence type="ECO:0000256" key="4">
    <source>
        <dbReference type="SAM" id="Phobius"/>
    </source>
</evidence>
<keyword evidence="4" id="KW-0472">Membrane</keyword>
<keyword evidence="6" id="KW-1185">Reference proteome</keyword>
<dbReference type="InterPro" id="IPR036770">
    <property type="entry name" value="Ankyrin_rpt-contain_sf"/>
</dbReference>
<evidence type="ECO:0000256" key="3">
    <source>
        <dbReference type="PROSITE-ProRule" id="PRU00023"/>
    </source>
</evidence>
<evidence type="ECO:0008006" key="7">
    <source>
        <dbReference type="Google" id="ProtNLM"/>
    </source>
</evidence>
<evidence type="ECO:0000256" key="1">
    <source>
        <dbReference type="ARBA" id="ARBA00022737"/>
    </source>
</evidence>
<dbReference type="SMART" id="SM00248">
    <property type="entry name" value="ANK"/>
    <property type="match status" value="3"/>
</dbReference>
<name>A0A919S1Z8_9ACTN</name>
<feature type="repeat" description="ANK" evidence="3">
    <location>
        <begin position="13"/>
        <end position="45"/>
    </location>
</feature>
<comment type="caution">
    <text evidence="5">The sequence shown here is derived from an EMBL/GenBank/DDBJ whole genome shotgun (WGS) entry which is preliminary data.</text>
</comment>
<evidence type="ECO:0000313" key="6">
    <source>
        <dbReference type="Proteomes" id="UP000681340"/>
    </source>
</evidence>
<sequence>MAAGAVVDAGNYRRYTPLHLAAGIAASDVVVILVAAGADAMALSAFRTTPLHEVARGVVGSAEARLAIIERLLAAGCPINAVDSSGRTALWYSAATGTAPWSAEQQAVRARVLQRLLDLGADPTIAANGMQGRPIDAARGLHQAEKYRIEWNEGAALLEDHDH</sequence>
<keyword evidence="4" id="KW-1133">Transmembrane helix</keyword>
<keyword evidence="2 3" id="KW-0040">ANK repeat</keyword>
<protein>
    <recommendedName>
        <fullName evidence="7">Ankyrin repeat protein</fullName>
    </recommendedName>
</protein>
<dbReference type="PANTHER" id="PTHR24171:SF9">
    <property type="entry name" value="ANKYRIN REPEAT DOMAIN-CONTAINING PROTEIN 39"/>
    <property type="match status" value="1"/>
</dbReference>
<organism evidence="5 6">
    <name type="scientific">Actinoplanes auranticolor</name>
    <dbReference type="NCBI Taxonomy" id="47988"/>
    <lineage>
        <taxon>Bacteria</taxon>
        <taxon>Bacillati</taxon>
        <taxon>Actinomycetota</taxon>
        <taxon>Actinomycetes</taxon>
        <taxon>Micromonosporales</taxon>
        <taxon>Micromonosporaceae</taxon>
        <taxon>Actinoplanes</taxon>
    </lineage>
</organism>
<gene>
    <name evidence="5" type="ORF">Aau02nite_00250</name>
</gene>
<dbReference type="InterPro" id="IPR002110">
    <property type="entry name" value="Ankyrin_rpt"/>
</dbReference>